<dbReference type="AlphaFoldDB" id="A0A168PP45"/>
<sequence>MRSLVYVLQIKGNFNAYIQVTKTSVKEELPDELFKLDLHTNSQKHFCVRQKDHPLHRLFKDNRRFECAINFETEKGEMFNKFIGGQLFLKNHLNPSKDVALRNYKQQILNKKIIKAFLESGEVSLRRESFGVVVDGKYI</sequence>
<keyword evidence="2" id="KW-1185">Reference proteome</keyword>
<dbReference type="STRING" id="747725.A0A168PP45"/>
<dbReference type="OrthoDB" id="2276327at2759"/>
<evidence type="ECO:0000313" key="2">
    <source>
        <dbReference type="Proteomes" id="UP000077051"/>
    </source>
</evidence>
<dbReference type="EMBL" id="AMYB01000001">
    <property type="protein sequence ID" value="OAD08011.1"/>
    <property type="molecule type" value="Genomic_DNA"/>
</dbReference>
<accession>A0A168PP45</accession>
<name>A0A168PP45_MUCCL</name>
<dbReference type="VEuPathDB" id="FungiDB:MUCCIDRAFT_104961"/>
<gene>
    <name evidence="1" type="ORF">MUCCIDRAFT_104961</name>
</gene>
<dbReference type="Proteomes" id="UP000077051">
    <property type="component" value="Unassembled WGS sequence"/>
</dbReference>
<evidence type="ECO:0000313" key="1">
    <source>
        <dbReference type="EMBL" id="OAD08011.1"/>
    </source>
</evidence>
<proteinExistence type="predicted"/>
<reference evidence="1 2" key="1">
    <citation type="submission" date="2015-06" db="EMBL/GenBank/DDBJ databases">
        <title>Expansion of signal transduction pathways in fungi by whole-genome duplication.</title>
        <authorList>
            <consortium name="DOE Joint Genome Institute"/>
            <person name="Corrochano L.M."/>
            <person name="Kuo A."/>
            <person name="Marcet-Houben M."/>
            <person name="Polaino S."/>
            <person name="Salamov A."/>
            <person name="Villalobos J.M."/>
            <person name="Alvarez M.I."/>
            <person name="Avalos J."/>
            <person name="Benito E.P."/>
            <person name="Benoit I."/>
            <person name="Burger G."/>
            <person name="Camino L.P."/>
            <person name="Canovas D."/>
            <person name="Cerda-Olmedo E."/>
            <person name="Cheng J.-F."/>
            <person name="Dominguez A."/>
            <person name="Elias M."/>
            <person name="Eslava A.P."/>
            <person name="Glaser F."/>
            <person name="Grimwood J."/>
            <person name="Gutierrez G."/>
            <person name="Heitman J."/>
            <person name="Henrissat B."/>
            <person name="Iturriaga E.A."/>
            <person name="Lang B.F."/>
            <person name="Lavin J.L."/>
            <person name="Lee S."/>
            <person name="Li W."/>
            <person name="Lindquist E."/>
            <person name="Lopez-Garcia S."/>
            <person name="Luque E.M."/>
            <person name="Marcos A.T."/>
            <person name="Martin J."/>
            <person name="Mccluskey K."/>
            <person name="Medina H.R."/>
            <person name="Miralles-Duran A."/>
            <person name="Miyazaki A."/>
            <person name="Munoz-Torres E."/>
            <person name="Oguiza J.A."/>
            <person name="Ohm R."/>
            <person name="Olmedo M."/>
            <person name="Orejas M."/>
            <person name="Ortiz-Castellanos L."/>
            <person name="Pisabarro A.G."/>
            <person name="Rodriguez-Romero J."/>
            <person name="Ruiz-Herrera J."/>
            <person name="Ruiz-Vazquez R."/>
            <person name="Sanz C."/>
            <person name="Schackwitz W."/>
            <person name="Schmutz J."/>
            <person name="Shahriari M."/>
            <person name="Shelest E."/>
            <person name="Silva-Franco F."/>
            <person name="Soanes D."/>
            <person name="Syed K."/>
            <person name="Tagua V.G."/>
            <person name="Talbot N.J."/>
            <person name="Thon M."/>
            <person name="De Vries R.P."/>
            <person name="Wiebenga A."/>
            <person name="Yadav J.S."/>
            <person name="Braun E.L."/>
            <person name="Baker S."/>
            <person name="Garre V."/>
            <person name="Horwitz B."/>
            <person name="Torres-Martinez S."/>
            <person name="Idnurm A."/>
            <person name="Herrera-Estrella A."/>
            <person name="Gabaldon T."/>
            <person name="Grigoriev I.V."/>
        </authorList>
    </citation>
    <scope>NUCLEOTIDE SEQUENCE [LARGE SCALE GENOMIC DNA]</scope>
    <source>
        <strain evidence="1 2">CBS 277.49</strain>
    </source>
</reference>
<comment type="caution">
    <text evidence="1">The sequence shown here is derived from an EMBL/GenBank/DDBJ whole genome shotgun (WGS) entry which is preliminary data.</text>
</comment>
<protein>
    <submittedName>
        <fullName evidence="1">Uncharacterized protein</fullName>
    </submittedName>
</protein>
<organism evidence="1 2">
    <name type="scientific">Mucor lusitanicus CBS 277.49</name>
    <dbReference type="NCBI Taxonomy" id="747725"/>
    <lineage>
        <taxon>Eukaryota</taxon>
        <taxon>Fungi</taxon>
        <taxon>Fungi incertae sedis</taxon>
        <taxon>Mucoromycota</taxon>
        <taxon>Mucoromycotina</taxon>
        <taxon>Mucoromycetes</taxon>
        <taxon>Mucorales</taxon>
        <taxon>Mucorineae</taxon>
        <taxon>Mucoraceae</taxon>
        <taxon>Mucor</taxon>
    </lineage>
</organism>